<dbReference type="SUPFAM" id="SSF48452">
    <property type="entry name" value="TPR-like"/>
    <property type="match status" value="1"/>
</dbReference>
<evidence type="ECO:0000313" key="2">
    <source>
        <dbReference type="Proteomes" id="UP001147760"/>
    </source>
</evidence>
<comment type="caution">
    <text evidence="1">The sequence shown here is derived from an EMBL/GenBank/DDBJ whole genome shotgun (WGS) entry which is preliminary data.</text>
</comment>
<dbReference type="EMBL" id="JAPWDO010000003">
    <property type="protein sequence ID" value="KAJ5480211.1"/>
    <property type="molecule type" value="Genomic_DNA"/>
</dbReference>
<organism evidence="1 2">
    <name type="scientific">Penicillium desertorum</name>
    <dbReference type="NCBI Taxonomy" id="1303715"/>
    <lineage>
        <taxon>Eukaryota</taxon>
        <taxon>Fungi</taxon>
        <taxon>Dikarya</taxon>
        <taxon>Ascomycota</taxon>
        <taxon>Pezizomycotina</taxon>
        <taxon>Eurotiomycetes</taxon>
        <taxon>Eurotiomycetidae</taxon>
        <taxon>Eurotiales</taxon>
        <taxon>Aspergillaceae</taxon>
        <taxon>Penicillium</taxon>
    </lineage>
</organism>
<name>A0A9W9X1S1_9EURO</name>
<evidence type="ECO:0008006" key="3">
    <source>
        <dbReference type="Google" id="ProtNLM"/>
    </source>
</evidence>
<gene>
    <name evidence="1" type="ORF">N7530_005720</name>
</gene>
<sequence length="402" mass="45484">MSPADGKSPIAAVQSALRSARVRYSQIIPEEKQLLLTNASQHFLSQLHSNPSLHVPEELDLQRAPDSASSLSSIDEIKSDLIYNALLVREFYYRAETTNRENRFQIPLEFLIMLDEAARLAYRDREFDLGLTLLETSSEIFSRFWSGVTGEKKAKDEERTRTKFLHASIGIAINDFDMALEHIQGAIDYLDHPLVIRSEAYKGREWLLWGCKAEALDGKGCYDLAESHYRKALSLMPADVKYTKYHVGLGRSLLSQGKTEEGRLHLQSFLIELEEKFDVDNEEFPLVGFTLYWLGNSCFDAGHLLEAIELHGRAVLCLKSSLGETHPIFGMASYELGMDYYSRIITPSFGVESSVVELTLKSALDYLERATKVFRSANDKDYRKAELTCVSGQIRLIQTVSC</sequence>
<evidence type="ECO:0000313" key="1">
    <source>
        <dbReference type="EMBL" id="KAJ5480211.1"/>
    </source>
</evidence>
<keyword evidence="2" id="KW-1185">Reference proteome</keyword>
<dbReference type="OrthoDB" id="4321906at2759"/>
<dbReference type="Gene3D" id="1.25.40.10">
    <property type="entry name" value="Tetratricopeptide repeat domain"/>
    <property type="match status" value="2"/>
</dbReference>
<dbReference type="InterPro" id="IPR011990">
    <property type="entry name" value="TPR-like_helical_dom_sf"/>
</dbReference>
<dbReference type="Proteomes" id="UP001147760">
    <property type="component" value="Unassembled WGS sequence"/>
</dbReference>
<reference evidence="1" key="2">
    <citation type="journal article" date="2023" name="IMA Fungus">
        <title>Comparative genomic study of the Penicillium genus elucidates a diverse pangenome and 15 lateral gene transfer events.</title>
        <authorList>
            <person name="Petersen C."/>
            <person name="Sorensen T."/>
            <person name="Nielsen M.R."/>
            <person name="Sondergaard T.E."/>
            <person name="Sorensen J.L."/>
            <person name="Fitzpatrick D.A."/>
            <person name="Frisvad J.C."/>
            <person name="Nielsen K.L."/>
        </authorList>
    </citation>
    <scope>NUCLEOTIDE SEQUENCE</scope>
    <source>
        <strain evidence="1">IBT 17660</strain>
    </source>
</reference>
<reference evidence="1" key="1">
    <citation type="submission" date="2022-12" db="EMBL/GenBank/DDBJ databases">
        <authorList>
            <person name="Petersen C."/>
        </authorList>
    </citation>
    <scope>NUCLEOTIDE SEQUENCE</scope>
    <source>
        <strain evidence="1">IBT 17660</strain>
    </source>
</reference>
<protein>
    <recommendedName>
        <fullName evidence="3">MalT-like TPR region domain-containing protein</fullName>
    </recommendedName>
</protein>
<dbReference type="AlphaFoldDB" id="A0A9W9X1S1"/>
<accession>A0A9W9X1S1</accession>
<proteinExistence type="predicted"/>